<feature type="coiled-coil region" evidence="1">
    <location>
        <begin position="404"/>
        <end position="438"/>
    </location>
</feature>
<reference evidence="2 3" key="1">
    <citation type="submission" date="2020-07" db="EMBL/GenBank/DDBJ databases">
        <title>Halophilic bacteria isolated from french cheeses.</title>
        <authorList>
            <person name="Kothe C.I."/>
            <person name="Farah-Kraiem B."/>
            <person name="Renault P."/>
            <person name="Dridi B."/>
        </authorList>
    </citation>
    <scope>NUCLEOTIDE SEQUENCE [LARGE SCALE GENOMIC DNA]</scope>
    <source>
        <strain evidence="2 3">FME14</strain>
    </source>
</reference>
<sequence>MFITQTSAPNEQPSNDHSANLKSEVVPQINESQSDNASPIEKVLKLENAVQQCQKRPNNYSAQVNEIHQILIKALKTELANGTSIQTLLSYSDLYQTFYSSYDDLLRKAIISERRTNYDFAQSAAILAKWQGLEVLEGFNKEKIAMIVEQMNTLKNAPGLSINISLADNIKKESLYALLDNTDNFTTYFESPLHVQGSPAISPSILFTLNAEKLSLTEFEQAISTNNFTVNEVALAIEQEIENDYILALLNQVSSVNDMPIYSHLTNTVFFNLADLAVSKFNLPILKALSNLAVTPTNQQGLLTPLDIAIASLPKSGNLTLGELNKNHTDMLDHLIANGYKVHGGFENHDDMGKGLFLHSSFNTTQGIYIQQNTNFDGYQYFSQFPVVKQNMLAKLSETDNSAIANALMEVKQAKAALNKHSEQCQQLTNELLAAKELKTTRQGYKEVRLIKQQYGSDFEHVLQNIDPVLVNYWWNSLRFSLETGPANENDSQFIAALANQELQKAYEYSLANPLSQGETDYLFKQLT</sequence>
<dbReference type="EMBL" id="RRZA01000107">
    <property type="protein sequence ID" value="MBE0459752.1"/>
    <property type="molecule type" value="Genomic_DNA"/>
</dbReference>
<keyword evidence="1" id="KW-0175">Coiled coil</keyword>
<dbReference type="Proteomes" id="UP000707245">
    <property type="component" value="Unassembled WGS sequence"/>
</dbReference>
<name>A0ABR9FSG1_9GAMM</name>
<dbReference type="RefSeq" id="WP_192543089.1">
    <property type="nucleotide sequence ID" value="NZ_RRZA01000107.1"/>
</dbReference>
<evidence type="ECO:0000313" key="2">
    <source>
        <dbReference type="EMBL" id="MBE0459752.1"/>
    </source>
</evidence>
<comment type="caution">
    <text evidence="2">The sequence shown here is derived from an EMBL/GenBank/DDBJ whole genome shotgun (WGS) entry which is preliminary data.</text>
</comment>
<keyword evidence="3" id="KW-1185">Reference proteome</keyword>
<evidence type="ECO:0000256" key="1">
    <source>
        <dbReference type="SAM" id="Coils"/>
    </source>
</evidence>
<protein>
    <submittedName>
        <fullName evidence="2">Cupric reductase</fullName>
    </submittedName>
</protein>
<gene>
    <name evidence="2" type="ORF">EI167_20430</name>
</gene>
<accession>A0ABR9FSG1</accession>
<proteinExistence type="predicted"/>
<evidence type="ECO:0000313" key="3">
    <source>
        <dbReference type="Proteomes" id="UP000707245"/>
    </source>
</evidence>
<organism evidence="2 3">
    <name type="scientific">Pseudoalteromonas prydzensis</name>
    <dbReference type="NCBI Taxonomy" id="182141"/>
    <lineage>
        <taxon>Bacteria</taxon>
        <taxon>Pseudomonadati</taxon>
        <taxon>Pseudomonadota</taxon>
        <taxon>Gammaproteobacteria</taxon>
        <taxon>Alteromonadales</taxon>
        <taxon>Pseudoalteromonadaceae</taxon>
        <taxon>Pseudoalteromonas</taxon>
    </lineage>
</organism>